<evidence type="ECO:0000313" key="3">
    <source>
        <dbReference type="Proteomes" id="UP000078541"/>
    </source>
</evidence>
<reference evidence="2 3" key="1">
    <citation type="submission" date="2016-03" db="EMBL/GenBank/DDBJ databases">
        <title>Trachymyrmex septentrionalis WGS genome.</title>
        <authorList>
            <person name="Nygaard S."/>
            <person name="Hu H."/>
            <person name="Boomsma J."/>
            <person name="Zhang G."/>
        </authorList>
    </citation>
    <scope>NUCLEOTIDE SEQUENCE [LARGE SCALE GENOMIC DNA]</scope>
    <source>
        <strain evidence="2">Tsep2-gDNA-1</strain>
        <tissue evidence="2">Whole body</tissue>
    </source>
</reference>
<proteinExistence type="predicted"/>
<dbReference type="EMBL" id="KQ981906">
    <property type="protein sequence ID" value="KYN33264.1"/>
    <property type="molecule type" value="Genomic_DNA"/>
</dbReference>
<feature type="region of interest" description="Disordered" evidence="1">
    <location>
        <begin position="365"/>
        <end position="397"/>
    </location>
</feature>
<dbReference type="STRING" id="34720.A0A195EZG1"/>
<gene>
    <name evidence="2" type="ORF">ALC56_12413</name>
</gene>
<organism evidence="2 3">
    <name type="scientific">Trachymyrmex septentrionalis</name>
    <dbReference type="NCBI Taxonomy" id="34720"/>
    <lineage>
        <taxon>Eukaryota</taxon>
        <taxon>Metazoa</taxon>
        <taxon>Ecdysozoa</taxon>
        <taxon>Arthropoda</taxon>
        <taxon>Hexapoda</taxon>
        <taxon>Insecta</taxon>
        <taxon>Pterygota</taxon>
        <taxon>Neoptera</taxon>
        <taxon>Endopterygota</taxon>
        <taxon>Hymenoptera</taxon>
        <taxon>Apocrita</taxon>
        <taxon>Aculeata</taxon>
        <taxon>Formicoidea</taxon>
        <taxon>Formicidae</taxon>
        <taxon>Myrmicinae</taxon>
        <taxon>Trachymyrmex</taxon>
    </lineage>
</organism>
<dbReference type="InterPro" id="IPR018159">
    <property type="entry name" value="Spectrin/alpha-actinin"/>
</dbReference>
<evidence type="ECO:0000313" key="2">
    <source>
        <dbReference type="EMBL" id="KYN33264.1"/>
    </source>
</evidence>
<dbReference type="Proteomes" id="UP000078541">
    <property type="component" value="Unassembled WGS sequence"/>
</dbReference>
<keyword evidence="3" id="KW-1185">Reference proteome</keyword>
<accession>A0A195EZG1</accession>
<evidence type="ECO:0000256" key="1">
    <source>
        <dbReference type="SAM" id="MobiDB-lite"/>
    </source>
</evidence>
<name>A0A195EZG1_9HYME</name>
<dbReference type="GO" id="GO:0005737">
    <property type="term" value="C:cytoplasm"/>
    <property type="evidence" value="ECO:0007669"/>
    <property type="project" value="UniProtKB-ARBA"/>
</dbReference>
<dbReference type="Gene3D" id="1.20.58.60">
    <property type="match status" value="2"/>
</dbReference>
<sequence>MFVARSVESEQVDENCRTFSIDELSESDSGVMRRLWGSKEASSCLLQDLQSEIETHRDVYASLNGTGRKLLSSLASQDDAVMLQRRLDEMNQRWHHLKAKSMAISNMRGNTHSISSIQKHLQARHSVKDINNVVNKSVALFDISFRHPVFARLQLTGLGYVGLYRVDNIMNLNEHTMMRRIQCRGIHFSSEHQSPIILILILNINNYYWNRMLIAVIVLIRYFCKIILSVNRLESNTEHWNALLLSLRELIEWVIRKDTELTGLGPVCGDVAALQKQQASVLQLCLYDRRQLIRNTDIYVFSSRLSVPSHGNVINYVIAPFPVSEELNAKRKLGTAPDDDHRGFRRQLEDKRPVVENNLLSGRQYIANEPPLSDTSDSEAGRELDGDSRGYRSAEEQARELTRSIRREVNKLSEQWNALIERSDAWKRKLDDTANLRCVPDQSTLVSHLMPPKSRARVFFDIGNSSYFRDESGEKTRSNIQRGKSVEQLHQRMHSSSLMQTLRSTGSCIRPRTKKSFALQQVPLRRNRL</sequence>
<dbReference type="SMART" id="SM00150">
    <property type="entry name" value="SPEC"/>
    <property type="match status" value="1"/>
</dbReference>
<dbReference type="AlphaFoldDB" id="A0A195EZG1"/>
<feature type="compositionally biased region" description="Basic and acidic residues" evidence="1">
    <location>
        <begin position="379"/>
        <end position="397"/>
    </location>
</feature>
<dbReference type="SUPFAM" id="SSF46966">
    <property type="entry name" value="Spectrin repeat"/>
    <property type="match status" value="3"/>
</dbReference>
<protein>
    <submittedName>
        <fullName evidence="2">Dystrophin, isoform D</fullName>
    </submittedName>
</protein>